<dbReference type="OrthoDB" id="7173531at2"/>
<dbReference type="InterPro" id="IPR008988">
    <property type="entry name" value="Transcriptional_repressor_C"/>
</dbReference>
<accession>A0A348FYA9</accession>
<dbReference type="PANTHER" id="PTHR42954">
    <property type="entry name" value="FE(2+) TRANSPORT PROTEIN A"/>
    <property type="match status" value="1"/>
</dbReference>
<dbReference type="Proteomes" id="UP000266934">
    <property type="component" value="Chromosome"/>
</dbReference>
<evidence type="ECO:0000259" key="2">
    <source>
        <dbReference type="SMART" id="SM00899"/>
    </source>
</evidence>
<reference evidence="3 4" key="1">
    <citation type="submission" date="2018-08" db="EMBL/GenBank/DDBJ databases">
        <title>Complete genome sequencing of Blastochloris tepida GI.</title>
        <authorList>
            <person name="Tsukatani Y."/>
            <person name="Mori H."/>
        </authorList>
    </citation>
    <scope>NUCLEOTIDE SEQUENCE [LARGE SCALE GENOMIC DNA]</scope>
    <source>
        <strain evidence="3 4">GI</strain>
    </source>
</reference>
<gene>
    <name evidence="3" type="ORF">BLTE_09770</name>
</gene>
<dbReference type="InterPro" id="IPR052713">
    <property type="entry name" value="FeoA"/>
</dbReference>
<dbReference type="Pfam" id="PF04023">
    <property type="entry name" value="FeoA"/>
    <property type="match status" value="1"/>
</dbReference>
<dbReference type="SUPFAM" id="SSF50037">
    <property type="entry name" value="C-terminal domain of transcriptional repressors"/>
    <property type="match status" value="1"/>
</dbReference>
<dbReference type="SMART" id="SM00899">
    <property type="entry name" value="FeoA"/>
    <property type="match status" value="1"/>
</dbReference>
<dbReference type="RefSeq" id="WP_126398140.1">
    <property type="nucleotide sequence ID" value="NZ_AP018907.1"/>
</dbReference>
<dbReference type="KEGG" id="blag:BLTE_09770"/>
<dbReference type="AlphaFoldDB" id="A0A348FYA9"/>
<keyword evidence="4" id="KW-1185">Reference proteome</keyword>
<organism evidence="3 4">
    <name type="scientific">Blastochloris tepida</name>
    <dbReference type="NCBI Taxonomy" id="2233851"/>
    <lineage>
        <taxon>Bacteria</taxon>
        <taxon>Pseudomonadati</taxon>
        <taxon>Pseudomonadota</taxon>
        <taxon>Alphaproteobacteria</taxon>
        <taxon>Hyphomicrobiales</taxon>
        <taxon>Blastochloridaceae</taxon>
        <taxon>Blastochloris</taxon>
    </lineage>
</organism>
<feature type="domain" description="Ferrous iron transporter FeoA-like" evidence="2">
    <location>
        <begin position="11"/>
        <end position="86"/>
    </location>
</feature>
<evidence type="ECO:0000256" key="1">
    <source>
        <dbReference type="ARBA" id="ARBA00023004"/>
    </source>
</evidence>
<keyword evidence="1" id="KW-0408">Iron</keyword>
<dbReference type="GO" id="GO:0046914">
    <property type="term" value="F:transition metal ion binding"/>
    <property type="evidence" value="ECO:0007669"/>
    <property type="project" value="InterPro"/>
</dbReference>
<sequence>MTEDVMSEPALTLADLPKGRSALINRISPCHDDHESERRLLEIGFEEGKTVVVMHRGLLGDPLGVRVDRQMIAIRRREAGLIVVTPLEA</sequence>
<dbReference type="PANTHER" id="PTHR42954:SF2">
    <property type="entry name" value="FE(2+) TRANSPORT PROTEIN A"/>
    <property type="match status" value="1"/>
</dbReference>
<dbReference type="InterPro" id="IPR007167">
    <property type="entry name" value="Fe-transptr_FeoA-like"/>
</dbReference>
<name>A0A348FYA9_9HYPH</name>
<protein>
    <recommendedName>
        <fullName evidence="2">Ferrous iron transporter FeoA-like domain-containing protein</fullName>
    </recommendedName>
</protein>
<evidence type="ECO:0000313" key="4">
    <source>
        <dbReference type="Proteomes" id="UP000266934"/>
    </source>
</evidence>
<evidence type="ECO:0000313" key="3">
    <source>
        <dbReference type="EMBL" id="BBF92292.1"/>
    </source>
</evidence>
<dbReference type="InterPro" id="IPR038157">
    <property type="entry name" value="FeoA_core_dom"/>
</dbReference>
<dbReference type="Gene3D" id="2.30.30.90">
    <property type="match status" value="1"/>
</dbReference>
<dbReference type="EMBL" id="AP018907">
    <property type="protein sequence ID" value="BBF92292.1"/>
    <property type="molecule type" value="Genomic_DNA"/>
</dbReference>
<proteinExistence type="predicted"/>